<comment type="catalytic activity">
    <reaction evidence="13">
        <text>a 1,2-diacyl-sn-glycero-3-phospho-L-serine + H(+) = a 1,2-diacyl-sn-glycero-3-phosphoethanolamine + CO2</text>
        <dbReference type="Rhea" id="RHEA:20828"/>
        <dbReference type="ChEBI" id="CHEBI:15378"/>
        <dbReference type="ChEBI" id="CHEBI:16526"/>
        <dbReference type="ChEBI" id="CHEBI:57262"/>
        <dbReference type="ChEBI" id="CHEBI:64612"/>
        <dbReference type="EC" id="4.1.1.65"/>
    </reaction>
</comment>
<keyword evidence="7 13" id="KW-0472">Membrane</keyword>
<keyword evidence="3 13" id="KW-0812">Transmembrane</keyword>
<feature type="active site" description="Charge relay system; for autoendoproteolytic cleavage activity" evidence="13">
    <location>
        <position position="149"/>
    </location>
</feature>
<dbReference type="GO" id="GO:0004609">
    <property type="term" value="F:phosphatidylserine decarboxylase activity"/>
    <property type="evidence" value="ECO:0007669"/>
    <property type="project" value="UniProtKB-UniRule"/>
</dbReference>
<comment type="subcellular location">
    <molecule>Phosphatidylserine decarboxylase alpha chain</molecule>
    <subcellularLocation>
        <location evidence="13">Mitochondrion inner membrane</location>
        <topology evidence="13">Peripheral membrane protein</topology>
        <orientation evidence="13">Intermembrane side</orientation>
    </subcellularLocation>
    <text evidence="13">Anchored to the mitochondrial inner membrane through its interaction with the integral membrane beta chain.</text>
</comment>
<keyword evidence="9 13" id="KW-0456">Lyase</keyword>
<dbReference type="EC" id="4.1.1.65" evidence="13"/>
<feature type="chain" id="PRO_5044512292" description="Phosphatidylserine decarboxylase beta chain" evidence="13">
    <location>
        <begin position="1"/>
        <end position="328"/>
    </location>
</feature>
<keyword evidence="4 13" id="KW-0210">Decarboxylase</keyword>
<feature type="topological domain" description="Mitochondrial matrix" evidence="13">
    <location>
        <begin position="1"/>
        <end position="28"/>
    </location>
</feature>
<comment type="caution">
    <text evidence="14">The sequence shown here is derived from an EMBL/GenBank/DDBJ whole genome shotgun (WGS) entry which is preliminary data.</text>
</comment>
<keyword evidence="2 13" id="KW-0444">Lipid biosynthesis</keyword>
<keyword evidence="15" id="KW-1185">Reference proteome</keyword>
<feature type="active site" description="Charge relay system; for autoendoproteolytic cleavage activity" evidence="13">
    <location>
        <position position="224"/>
    </location>
</feature>
<evidence type="ECO:0000256" key="4">
    <source>
        <dbReference type="ARBA" id="ARBA00022793"/>
    </source>
</evidence>
<evidence type="ECO:0000256" key="12">
    <source>
        <dbReference type="ARBA" id="ARBA00045136"/>
    </source>
</evidence>
<comment type="pathway">
    <text evidence="13">Phospholipid metabolism; phosphatidylethanolamine biosynthesis; phosphatidylethanolamine from CDP-diacylglycerol: step 2/2.</text>
</comment>
<comment type="cofactor">
    <cofactor evidence="13">
        <name>pyruvate</name>
        <dbReference type="ChEBI" id="CHEBI:15361"/>
    </cofactor>
    <text evidence="13">Binds 1 pyruvoyl group covalently per subunit.</text>
</comment>
<keyword evidence="13" id="KW-0865">Zymogen</keyword>
<evidence type="ECO:0000256" key="7">
    <source>
        <dbReference type="ARBA" id="ARBA00023136"/>
    </source>
</evidence>
<dbReference type="Pfam" id="PF02666">
    <property type="entry name" value="PS_Dcarbxylase"/>
    <property type="match status" value="1"/>
</dbReference>
<dbReference type="Proteomes" id="UP001566132">
    <property type="component" value="Unassembled WGS sequence"/>
</dbReference>
<evidence type="ECO:0000256" key="8">
    <source>
        <dbReference type="ARBA" id="ARBA00023209"/>
    </source>
</evidence>
<evidence type="ECO:0000313" key="15">
    <source>
        <dbReference type="Proteomes" id="UP001566132"/>
    </source>
</evidence>
<evidence type="ECO:0000256" key="1">
    <source>
        <dbReference type="ARBA" id="ARBA00005189"/>
    </source>
</evidence>
<sequence>MDQTKQEVFNQDYYLNLIFFVITDWTEWEKVLKRSVPLGVCLIAVMQWRVYRRKIREGTVANQWEINCYCFLPLRSISRCWGYLADKKLPEFARPLVYETYAKAFGVNLDEALHGDLKHYPSLADFFARPLKEGVRIIDKDNPLVSPCDGTVLSVGTVNNGQVEQVKGVTYYVKDFLGEKLDQNTININNNKDIHEHLLRKPHEGNTLYQCVIYLAPGDYHRFHSPADWKPTHRRHFSGELLSVNPRIAKWVPGLFVLNERAVYLGEWQHGFFSYSAVGATNVGSIKVYFDKTLQTNRKSKTHKFKEICLGNAINLQKGELVGEFRMGSTIVIIFEAPINFKFNIAHGQKVWMGQSLGYAQKKLDRGHLRTVRAG</sequence>
<proteinExistence type="inferred from homology"/>
<comment type="subcellular location">
    <molecule>Phosphatidylserine decarboxylase beta chain</molecule>
    <subcellularLocation>
        <location evidence="13">Mitochondrion inner membrane</location>
        <topology evidence="13">Single-pass membrane protein</topology>
        <orientation evidence="13">Intermembrane side</orientation>
    </subcellularLocation>
</comment>
<dbReference type="GO" id="GO:0006646">
    <property type="term" value="P:phosphatidylethanolamine biosynthetic process"/>
    <property type="evidence" value="ECO:0007669"/>
    <property type="project" value="UniProtKB-UniRule"/>
</dbReference>
<dbReference type="NCBIfam" id="TIGR00163">
    <property type="entry name" value="PS_decarb"/>
    <property type="match status" value="1"/>
</dbReference>
<feature type="site" description="Cleavage (non-hydrolytic); by autocatalysis" evidence="13">
    <location>
        <begin position="328"/>
        <end position="329"/>
    </location>
</feature>
<dbReference type="PANTHER" id="PTHR10067">
    <property type="entry name" value="PHOSPHATIDYLSERINE DECARBOXYLASE"/>
    <property type="match status" value="1"/>
</dbReference>
<feature type="active site" description="Charge relay system; for autoendoproteolytic cleavage activity" evidence="13">
    <location>
        <position position="329"/>
    </location>
</feature>
<dbReference type="PANTHER" id="PTHR10067:SF6">
    <property type="entry name" value="PHOSPHATIDYLSERINE DECARBOXYLASE PROENZYME, MITOCHONDRIAL"/>
    <property type="match status" value="1"/>
</dbReference>
<keyword evidence="11 13" id="KW-0670">Pyruvate</keyword>
<feature type="topological domain" description="Mitochondrial intermembrane" evidence="13">
    <location>
        <begin position="48"/>
        <end position="375"/>
    </location>
</feature>
<evidence type="ECO:0000256" key="9">
    <source>
        <dbReference type="ARBA" id="ARBA00023239"/>
    </source>
</evidence>
<dbReference type="GO" id="GO:0016540">
    <property type="term" value="P:protein autoprocessing"/>
    <property type="evidence" value="ECO:0007669"/>
    <property type="project" value="UniProtKB-UniRule"/>
</dbReference>
<name>A0ABD1EYS2_HYPHA</name>
<dbReference type="InterPro" id="IPR003817">
    <property type="entry name" value="PS_Dcarbxylase"/>
</dbReference>
<evidence type="ECO:0000256" key="6">
    <source>
        <dbReference type="ARBA" id="ARBA00023098"/>
    </source>
</evidence>
<keyword evidence="13" id="KW-0496">Mitochondrion</keyword>
<dbReference type="GO" id="GO:0005743">
    <property type="term" value="C:mitochondrial inner membrane"/>
    <property type="evidence" value="ECO:0007669"/>
    <property type="project" value="UniProtKB-SubCell"/>
</dbReference>
<accession>A0ABD1EYS2</accession>
<comment type="function">
    <text evidence="12">Catalyzes the formation of phosphatidylethanolamine (PtdEtn) from phosphatidylserine (PtdSer). Plays a central role in phospholipid metabolism and in the interorganelle trafficking of phosphatidylserine. May be involved in lipid droplet biogenesis at the endoplasmic reticulum membrane.</text>
</comment>
<protein>
    <recommendedName>
        <fullName evidence="13">Phosphatidylserine decarboxylase proenzyme, mitochondrial</fullName>
        <ecNumber evidence="13">4.1.1.65</ecNumber>
    </recommendedName>
    <component>
        <recommendedName>
            <fullName evidence="13">Phosphatidylserine decarboxylase beta chain</fullName>
        </recommendedName>
    </component>
    <component>
        <recommendedName>
            <fullName evidence="13">Phosphatidylserine decarboxylase alpha chain</fullName>
        </recommendedName>
    </component>
</protein>
<dbReference type="InterPro" id="IPR033661">
    <property type="entry name" value="PSD_type1_euk"/>
</dbReference>
<keyword evidence="10 13" id="KW-1208">Phospholipid metabolism</keyword>
<evidence type="ECO:0000256" key="5">
    <source>
        <dbReference type="ARBA" id="ARBA00022989"/>
    </source>
</evidence>
<feature type="active site" description="Schiff-base intermediate with substrate; via pyruvic acid; for decarboxylase activity" evidence="13">
    <location>
        <position position="329"/>
    </location>
</feature>
<feature type="chain" id="PRO_5044512291" description="Phosphatidylserine decarboxylase alpha chain" evidence="13">
    <location>
        <begin position="329"/>
        <end position="375"/>
    </location>
</feature>
<dbReference type="HAMAP" id="MF_03208">
    <property type="entry name" value="PS_decarb_PSD_B_type1_euk"/>
    <property type="match status" value="1"/>
</dbReference>
<keyword evidence="13" id="KW-0999">Mitochondrion inner membrane</keyword>
<comment type="PTM">
    <text evidence="13">Is synthesized initially as an inactive proenzyme. Formation of the active enzyme involves a self-maturation process in which the active site pyruvoyl group is generated from an internal serine residue via an autocatalytic post-translational modification. Two non-identical subunits are generated from the proenzyme in this reaction, and the pyruvate is formed at the N-terminus of the alpha chain, which is derived from the carboxyl end of the proenzyme. The autoendoproteolytic cleavage occurs by a canonical serine protease mechanism, in which the side chain hydroxyl group of the serine supplies its oxygen atom to form the C-terminus of the beta chain, while the remainder of the serine residue undergoes an oxidative deamination to produce ammonia and the pyruvoyl prosthetic group on the alpha chain. During this reaction, the Ser that is part of the protease active site of the proenzyme becomes the pyruvoyl prosthetic group, which constitutes an essential element of the active site of the mature decarboxylase.</text>
</comment>
<evidence type="ECO:0000313" key="14">
    <source>
        <dbReference type="EMBL" id="KAL1505819.1"/>
    </source>
</evidence>
<keyword evidence="8 13" id="KW-0594">Phospholipid biosynthesis</keyword>
<keyword evidence="5 13" id="KW-1133">Transmembrane helix</keyword>
<dbReference type="EMBL" id="JBDJPC010000004">
    <property type="protein sequence ID" value="KAL1505819.1"/>
    <property type="molecule type" value="Genomic_DNA"/>
</dbReference>
<evidence type="ECO:0000256" key="2">
    <source>
        <dbReference type="ARBA" id="ARBA00022516"/>
    </source>
</evidence>
<feature type="modified residue" description="Pyruvic acid (Ser); by autocatalysis" evidence="13">
    <location>
        <position position="329"/>
    </location>
</feature>
<comment type="subunit">
    <text evidence="13">Heterodimer of a large membrane-associated beta subunit and a small pyruvoyl-containing alpha subunit.</text>
</comment>
<comment type="pathway">
    <text evidence="1">Lipid metabolism.</text>
</comment>
<evidence type="ECO:0000256" key="3">
    <source>
        <dbReference type="ARBA" id="ARBA00022692"/>
    </source>
</evidence>
<dbReference type="InterPro" id="IPR033177">
    <property type="entry name" value="PSD-B"/>
</dbReference>
<evidence type="ECO:0000256" key="11">
    <source>
        <dbReference type="ARBA" id="ARBA00023317"/>
    </source>
</evidence>
<reference evidence="14 15" key="1">
    <citation type="submission" date="2024-05" db="EMBL/GenBank/DDBJ databases">
        <title>Genetic variation in Jamaican populations of the coffee berry borer (Hypothenemus hampei).</title>
        <authorList>
            <person name="Errbii M."/>
            <person name="Myrie A."/>
        </authorList>
    </citation>
    <scope>NUCLEOTIDE SEQUENCE [LARGE SCALE GENOMIC DNA]</scope>
    <source>
        <strain evidence="14">JA-Hopewell-2020-01-JO</strain>
        <tissue evidence="14">Whole body</tissue>
    </source>
</reference>
<evidence type="ECO:0000256" key="10">
    <source>
        <dbReference type="ARBA" id="ARBA00023264"/>
    </source>
</evidence>
<keyword evidence="6 13" id="KW-0443">Lipid metabolism</keyword>
<dbReference type="AlphaFoldDB" id="A0ABD1EYS2"/>
<organism evidence="14 15">
    <name type="scientific">Hypothenemus hampei</name>
    <name type="common">Coffee berry borer</name>
    <dbReference type="NCBI Taxonomy" id="57062"/>
    <lineage>
        <taxon>Eukaryota</taxon>
        <taxon>Metazoa</taxon>
        <taxon>Ecdysozoa</taxon>
        <taxon>Arthropoda</taxon>
        <taxon>Hexapoda</taxon>
        <taxon>Insecta</taxon>
        <taxon>Pterygota</taxon>
        <taxon>Neoptera</taxon>
        <taxon>Endopterygota</taxon>
        <taxon>Coleoptera</taxon>
        <taxon>Polyphaga</taxon>
        <taxon>Cucujiformia</taxon>
        <taxon>Curculionidae</taxon>
        <taxon>Scolytinae</taxon>
        <taxon>Hypothenemus</taxon>
    </lineage>
</organism>
<evidence type="ECO:0000256" key="13">
    <source>
        <dbReference type="HAMAP-Rule" id="MF_03208"/>
    </source>
</evidence>
<gene>
    <name evidence="14" type="ORF">ABEB36_005293</name>
</gene>
<comment type="similarity">
    <text evidence="13">Belongs to the phosphatidylserine decarboxylase family. PSD-B subfamily. Eukaryotic type I sub-subfamily.</text>
</comment>